<feature type="transmembrane region" description="Helical" evidence="7">
    <location>
        <begin position="151"/>
        <end position="170"/>
    </location>
</feature>
<dbReference type="InterPro" id="IPR050882">
    <property type="entry name" value="Prepilin_peptidase/N-MTase"/>
</dbReference>
<accession>A0A0A7FYJ6</accession>
<dbReference type="STRING" id="1561.NPD11_1514"/>
<dbReference type="AlphaFoldDB" id="A0A0A7FYJ6"/>
<dbReference type="PANTHER" id="PTHR30487">
    <property type="entry name" value="TYPE 4 PREPILIN-LIKE PROTEINS LEADER PEPTIDE-PROCESSING ENZYME"/>
    <property type="match status" value="1"/>
</dbReference>
<comment type="subcellular location">
    <subcellularLocation>
        <location evidence="1">Cell membrane</location>
        <topology evidence="1">Multi-pass membrane protein</topology>
    </subcellularLocation>
</comment>
<evidence type="ECO:0000256" key="1">
    <source>
        <dbReference type="ARBA" id="ARBA00004651"/>
    </source>
</evidence>
<evidence type="ECO:0000313" key="11">
    <source>
        <dbReference type="Proteomes" id="UP000030635"/>
    </source>
</evidence>
<evidence type="ECO:0000256" key="3">
    <source>
        <dbReference type="ARBA" id="ARBA00022475"/>
    </source>
</evidence>
<dbReference type="KEGG" id="cbv:U729_1481"/>
<evidence type="ECO:0000256" key="4">
    <source>
        <dbReference type="ARBA" id="ARBA00022692"/>
    </source>
</evidence>
<dbReference type="Proteomes" id="UP000030635">
    <property type="component" value="Chromosome"/>
</dbReference>
<dbReference type="HOGENOM" id="CLU_057101_0_1_9"/>
<protein>
    <submittedName>
        <fullName evidence="10">Type IV leader peptidase family protein</fullName>
    </submittedName>
</protein>
<name>A0A0A7FYJ6_9CLOT</name>
<dbReference type="RefSeq" id="WP_039313147.1">
    <property type="nucleotide sequence ID" value="NZ_CP006905.1"/>
</dbReference>
<comment type="similarity">
    <text evidence="2">Belongs to the peptidase A24 family.</text>
</comment>
<keyword evidence="11" id="KW-1185">Reference proteome</keyword>
<evidence type="ECO:0000313" key="10">
    <source>
        <dbReference type="EMBL" id="AIY84699.1"/>
    </source>
</evidence>
<keyword evidence="4 7" id="KW-0812">Transmembrane</keyword>
<dbReference type="GO" id="GO:0004190">
    <property type="term" value="F:aspartic-type endopeptidase activity"/>
    <property type="evidence" value="ECO:0007669"/>
    <property type="project" value="InterPro"/>
</dbReference>
<keyword evidence="6 7" id="KW-0472">Membrane</keyword>
<dbReference type="InterPro" id="IPR010627">
    <property type="entry name" value="Prepilin_pept_A24_N"/>
</dbReference>
<keyword evidence="3" id="KW-1003">Cell membrane</keyword>
<feature type="transmembrane region" description="Helical" evidence="7">
    <location>
        <begin position="122"/>
        <end position="144"/>
    </location>
</feature>
<organism evidence="10 11">
    <name type="scientific">Clostridium baratii str. Sullivan</name>
    <dbReference type="NCBI Taxonomy" id="1415775"/>
    <lineage>
        <taxon>Bacteria</taxon>
        <taxon>Bacillati</taxon>
        <taxon>Bacillota</taxon>
        <taxon>Clostridia</taxon>
        <taxon>Eubacteriales</taxon>
        <taxon>Clostridiaceae</taxon>
        <taxon>Clostridium</taxon>
    </lineage>
</organism>
<feature type="transmembrane region" description="Helical" evidence="7">
    <location>
        <begin position="74"/>
        <end position="93"/>
    </location>
</feature>
<evidence type="ECO:0000256" key="5">
    <source>
        <dbReference type="ARBA" id="ARBA00022989"/>
    </source>
</evidence>
<evidence type="ECO:0000256" key="2">
    <source>
        <dbReference type="ARBA" id="ARBA00005801"/>
    </source>
</evidence>
<feature type="transmembrane region" description="Helical" evidence="7">
    <location>
        <begin position="227"/>
        <end position="246"/>
    </location>
</feature>
<feature type="transmembrane region" description="Helical" evidence="7">
    <location>
        <begin position="182"/>
        <end position="215"/>
    </location>
</feature>
<dbReference type="GO" id="GO:0006465">
    <property type="term" value="P:signal peptide processing"/>
    <property type="evidence" value="ECO:0007669"/>
    <property type="project" value="TreeGrafter"/>
</dbReference>
<gene>
    <name evidence="10" type="ORF">U729_1481</name>
</gene>
<dbReference type="InterPro" id="IPR000045">
    <property type="entry name" value="Prepilin_IV_endopep_pep"/>
</dbReference>
<dbReference type="OrthoDB" id="9789291at2"/>
<keyword evidence="5 7" id="KW-1133">Transmembrane helix</keyword>
<sequence>MEIIIAILIFLLGMVIGSFLNVCIFRIPKEESISFPPSHCGNCNTKLKGRDLVPIFSYIFLKGRCRYCKEKVSIQYPLIEGFTGILFLILYLKLGLTLELFSYITLTAILIVIGIIDFKTQYVYTSNIITGIIFGGIFIIAGFILGEKVDLINVVLGAFIPALILAIIVWTTNAMGWGDVEIIFMTGIFLGLKLNLLNLFISIVIGGIYAIYLIIFKKKSGKEEMAFGPYIASATYITILFGNQMLDWYLGTFF</sequence>
<dbReference type="eggNOG" id="COG1989">
    <property type="taxonomic scope" value="Bacteria"/>
</dbReference>
<proteinExistence type="inferred from homology"/>
<evidence type="ECO:0000259" key="8">
    <source>
        <dbReference type="Pfam" id="PF01478"/>
    </source>
</evidence>
<dbReference type="GO" id="GO:0005886">
    <property type="term" value="C:plasma membrane"/>
    <property type="evidence" value="ECO:0007669"/>
    <property type="project" value="UniProtKB-SubCell"/>
</dbReference>
<evidence type="ECO:0000256" key="7">
    <source>
        <dbReference type="SAM" id="Phobius"/>
    </source>
</evidence>
<feature type="transmembrane region" description="Helical" evidence="7">
    <location>
        <begin position="7"/>
        <end position="27"/>
    </location>
</feature>
<dbReference type="PANTHER" id="PTHR30487:SF0">
    <property type="entry name" value="PREPILIN LEADER PEPTIDASE_N-METHYLTRANSFERASE-RELATED"/>
    <property type="match status" value="1"/>
</dbReference>
<reference evidence="10 11" key="1">
    <citation type="journal article" date="2015" name="Infect. Genet. Evol.">
        <title>Genomic sequences of six botulinum neurotoxin-producing strains representing three clostridial species illustrate the mobility and diversity of botulinum neurotoxin genes.</title>
        <authorList>
            <person name="Smith T.J."/>
            <person name="Hill K.K."/>
            <person name="Xie G."/>
            <person name="Foley B.T."/>
            <person name="Williamson C.H."/>
            <person name="Foster J.T."/>
            <person name="Johnson S.L."/>
            <person name="Chertkov O."/>
            <person name="Teshima H."/>
            <person name="Gibbons H.S."/>
            <person name="Johnsky L.A."/>
            <person name="Karavis M.A."/>
            <person name="Smith L.A."/>
        </authorList>
    </citation>
    <scope>NUCLEOTIDE SEQUENCE [LARGE SCALE GENOMIC DNA]</scope>
    <source>
        <strain evidence="10">Sullivan</strain>
    </source>
</reference>
<dbReference type="Pfam" id="PF06750">
    <property type="entry name" value="A24_N_bact"/>
    <property type="match status" value="1"/>
</dbReference>
<evidence type="ECO:0000256" key="6">
    <source>
        <dbReference type="ARBA" id="ARBA00023136"/>
    </source>
</evidence>
<evidence type="ECO:0000259" key="9">
    <source>
        <dbReference type="Pfam" id="PF06750"/>
    </source>
</evidence>
<dbReference type="Pfam" id="PF01478">
    <property type="entry name" value="Peptidase_A24"/>
    <property type="match status" value="1"/>
</dbReference>
<dbReference type="Gene3D" id="1.20.120.1220">
    <property type="match status" value="1"/>
</dbReference>
<feature type="domain" description="Prepilin type IV endopeptidase peptidase" evidence="8">
    <location>
        <begin position="105"/>
        <end position="211"/>
    </location>
</feature>
<dbReference type="EMBL" id="CP006905">
    <property type="protein sequence ID" value="AIY84699.1"/>
    <property type="molecule type" value="Genomic_DNA"/>
</dbReference>
<feature type="transmembrane region" description="Helical" evidence="7">
    <location>
        <begin position="100"/>
        <end position="116"/>
    </location>
</feature>
<feature type="domain" description="Prepilin peptidase A24 N-terminal" evidence="9">
    <location>
        <begin position="11"/>
        <end position="93"/>
    </location>
</feature>